<proteinExistence type="inferred from homology"/>
<sequence length="273" mass="29975">MTPESKPLIPMVVLDWAGTVVDHGSVAPVKALEDIFAAEGIDAPHSLVRKYMGLAKRDHVEALLWEPEIAAQVAHLHARRVTEEDVDRLYAQFEPQMMALLPGYAEVITGAAEVVEELRSRGIRLGGTTGYTRPMLDELMQLAAKQGYRTDASLCPEDVGAGRPHPWMCYRLAIDLRVYPLSRCVKVGDTPSDIEEGRNAGMWTIGLTRSGNAVGLTETEWKALDAPEQKRLLADAEKELRGAGAHLMAESVAHILPVLGEIEERIRTGELPL</sequence>
<dbReference type="HAMAP" id="MF_01375">
    <property type="entry name" value="PhnX"/>
    <property type="match status" value="1"/>
</dbReference>
<accession>A0ABW1EC30</accession>
<dbReference type="PANTHER" id="PTHR43434">
    <property type="entry name" value="PHOSPHOGLYCOLATE PHOSPHATASE"/>
    <property type="match status" value="1"/>
</dbReference>
<dbReference type="InterPro" id="IPR023198">
    <property type="entry name" value="PGP-like_dom2"/>
</dbReference>
<dbReference type="Gene3D" id="3.40.50.1000">
    <property type="entry name" value="HAD superfamily/HAD-like"/>
    <property type="match status" value="1"/>
</dbReference>
<reference evidence="3" key="1">
    <citation type="journal article" date="2019" name="Int. J. Syst. Evol. Microbiol.">
        <title>The Global Catalogue of Microorganisms (GCM) 10K type strain sequencing project: providing services to taxonomists for standard genome sequencing and annotation.</title>
        <authorList>
            <consortium name="The Broad Institute Genomics Platform"/>
            <consortium name="The Broad Institute Genome Sequencing Center for Infectious Disease"/>
            <person name="Wu L."/>
            <person name="Ma J."/>
        </authorList>
    </citation>
    <scope>NUCLEOTIDE SEQUENCE [LARGE SCALE GENOMIC DNA]</scope>
    <source>
        <strain evidence="3">JCM 4087</strain>
    </source>
</reference>
<evidence type="ECO:0000256" key="1">
    <source>
        <dbReference type="ARBA" id="ARBA00023270"/>
    </source>
</evidence>
<dbReference type="PANTHER" id="PTHR43434:SF19">
    <property type="entry name" value="PHOSPHONOACETALDEHYDE HYDROLASE"/>
    <property type="match status" value="1"/>
</dbReference>
<name>A0ABW1EC30_9BACT</name>
<protein>
    <submittedName>
        <fullName evidence="2">Phosphonoacetaldehyde hydrolase</fullName>
        <ecNumber evidence="2">3.11.1.1</ecNumber>
    </submittedName>
</protein>
<evidence type="ECO:0000313" key="3">
    <source>
        <dbReference type="Proteomes" id="UP001596091"/>
    </source>
</evidence>
<dbReference type="Pfam" id="PF00702">
    <property type="entry name" value="Hydrolase"/>
    <property type="match status" value="1"/>
</dbReference>
<dbReference type="EC" id="3.11.1.1" evidence="2"/>
<dbReference type="NCBIfam" id="TIGR01509">
    <property type="entry name" value="HAD-SF-IA-v3"/>
    <property type="match status" value="1"/>
</dbReference>
<gene>
    <name evidence="2" type="primary">phnX</name>
    <name evidence="2" type="ORF">ACFPT7_01430</name>
</gene>
<dbReference type="InterPro" id="IPR006439">
    <property type="entry name" value="HAD-SF_hydro_IA"/>
</dbReference>
<dbReference type="InterPro" id="IPR036412">
    <property type="entry name" value="HAD-like_sf"/>
</dbReference>
<dbReference type="Gene3D" id="1.10.150.240">
    <property type="entry name" value="Putative phosphatase, domain 2"/>
    <property type="match status" value="1"/>
</dbReference>
<dbReference type="EMBL" id="JBHSPH010000001">
    <property type="protein sequence ID" value="MFC5860948.1"/>
    <property type="molecule type" value="Genomic_DNA"/>
</dbReference>
<dbReference type="NCBIfam" id="TIGR01422">
    <property type="entry name" value="phosphonatase"/>
    <property type="match status" value="1"/>
</dbReference>
<evidence type="ECO:0000313" key="2">
    <source>
        <dbReference type="EMBL" id="MFC5860948.1"/>
    </source>
</evidence>
<dbReference type="InterPro" id="IPR006323">
    <property type="entry name" value="Phosphonoacetald_hydro"/>
</dbReference>
<dbReference type="GO" id="GO:0050194">
    <property type="term" value="F:phosphonoacetaldehyde hydrolase activity"/>
    <property type="evidence" value="ECO:0007669"/>
    <property type="project" value="UniProtKB-EC"/>
</dbReference>
<dbReference type="InterPro" id="IPR050155">
    <property type="entry name" value="HAD-like_hydrolase_sf"/>
</dbReference>
<dbReference type="SFLD" id="SFLDG01129">
    <property type="entry name" value="C1.5:_HAD__Beta-PGM__Phosphata"/>
    <property type="match status" value="1"/>
</dbReference>
<keyword evidence="1" id="KW-0704">Schiff base</keyword>
<dbReference type="SFLD" id="SFLDS00003">
    <property type="entry name" value="Haloacid_Dehalogenase"/>
    <property type="match status" value="1"/>
</dbReference>
<dbReference type="NCBIfam" id="TIGR01549">
    <property type="entry name" value="HAD-SF-IA-v1"/>
    <property type="match status" value="1"/>
</dbReference>
<dbReference type="Proteomes" id="UP001596091">
    <property type="component" value="Unassembled WGS sequence"/>
</dbReference>
<dbReference type="SFLD" id="SFLDG01135">
    <property type="entry name" value="C1.5.6:_HAD__Beta-PGM__Phospha"/>
    <property type="match status" value="1"/>
</dbReference>
<keyword evidence="2" id="KW-0378">Hydrolase</keyword>
<organism evidence="2 3">
    <name type="scientific">Acidicapsa dinghuensis</name>
    <dbReference type="NCBI Taxonomy" id="2218256"/>
    <lineage>
        <taxon>Bacteria</taxon>
        <taxon>Pseudomonadati</taxon>
        <taxon>Acidobacteriota</taxon>
        <taxon>Terriglobia</taxon>
        <taxon>Terriglobales</taxon>
        <taxon>Acidobacteriaceae</taxon>
        <taxon>Acidicapsa</taxon>
    </lineage>
</organism>
<keyword evidence="3" id="KW-1185">Reference proteome</keyword>
<dbReference type="SUPFAM" id="SSF56784">
    <property type="entry name" value="HAD-like"/>
    <property type="match status" value="1"/>
</dbReference>
<dbReference type="RefSeq" id="WP_263334787.1">
    <property type="nucleotide sequence ID" value="NZ_JAGSYH010000002.1"/>
</dbReference>
<dbReference type="InterPro" id="IPR023214">
    <property type="entry name" value="HAD_sf"/>
</dbReference>
<comment type="caution">
    <text evidence="2">The sequence shown here is derived from an EMBL/GenBank/DDBJ whole genome shotgun (WGS) entry which is preliminary data.</text>
</comment>